<dbReference type="SMART" id="SM00863">
    <property type="entry name" value="tRNA_SAD"/>
    <property type="match status" value="1"/>
</dbReference>
<evidence type="ECO:0000256" key="4">
    <source>
        <dbReference type="ARBA" id="ARBA00022598"/>
    </source>
</evidence>
<dbReference type="InterPro" id="IPR006195">
    <property type="entry name" value="aa-tRNA-synth_II"/>
</dbReference>
<dbReference type="AlphaFoldDB" id="A0A5B8XMK1"/>
<reference evidence="15 16" key="1">
    <citation type="submission" date="2019-08" db="EMBL/GenBank/DDBJ databases">
        <authorList>
            <person name="Liang Q."/>
        </authorList>
    </citation>
    <scope>NUCLEOTIDE SEQUENCE [LARGE SCALE GENOMIC DNA]</scope>
    <source>
        <strain evidence="15 16">V1718</strain>
    </source>
</reference>
<dbReference type="OrthoDB" id="9802304at2"/>
<evidence type="ECO:0000256" key="7">
    <source>
        <dbReference type="ARBA" id="ARBA00022833"/>
    </source>
</evidence>
<dbReference type="GO" id="GO:0006435">
    <property type="term" value="P:threonyl-tRNA aminoacylation"/>
    <property type="evidence" value="ECO:0007669"/>
    <property type="project" value="UniProtKB-UniRule"/>
</dbReference>
<keyword evidence="10 13" id="KW-0648">Protein biosynthesis</keyword>
<dbReference type="EC" id="6.1.1.3" evidence="13"/>
<keyword evidence="2 13" id="KW-0963">Cytoplasm</keyword>
<evidence type="ECO:0000256" key="6">
    <source>
        <dbReference type="ARBA" id="ARBA00022741"/>
    </source>
</evidence>
<dbReference type="SUPFAM" id="SSF52954">
    <property type="entry name" value="Class II aaRS ABD-related"/>
    <property type="match status" value="1"/>
</dbReference>
<dbReference type="Proteomes" id="UP000321595">
    <property type="component" value="Chromosome"/>
</dbReference>
<dbReference type="CDD" id="cd00771">
    <property type="entry name" value="ThrRS_core"/>
    <property type="match status" value="1"/>
</dbReference>
<comment type="cofactor">
    <cofactor evidence="13">
        <name>Zn(2+)</name>
        <dbReference type="ChEBI" id="CHEBI:29105"/>
    </cofactor>
    <text evidence="13">Binds 1 zinc ion per subunit.</text>
</comment>
<evidence type="ECO:0000256" key="11">
    <source>
        <dbReference type="ARBA" id="ARBA00023146"/>
    </source>
</evidence>
<dbReference type="SUPFAM" id="SSF55186">
    <property type="entry name" value="ThrRS/AlaRS common domain"/>
    <property type="match status" value="1"/>
</dbReference>
<dbReference type="PROSITE" id="PS50862">
    <property type="entry name" value="AA_TRNA_LIGASE_II"/>
    <property type="match status" value="1"/>
</dbReference>
<dbReference type="InterPro" id="IPR045864">
    <property type="entry name" value="aa-tRNA-synth_II/BPL/LPL"/>
</dbReference>
<accession>A0A5B8XMK1</accession>
<evidence type="ECO:0000256" key="10">
    <source>
        <dbReference type="ARBA" id="ARBA00022917"/>
    </source>
</evidence>
<keyword evidence="16" id="KW-1185">Reference proteome</keyword>
<dbReference type="PRINTS" id="PR01047">
    <property type="entry name" value="TRNASYNTHTHR"/>
</dbReference>
<evidence type="ECO:0000256" key="8">
    <source>
        <dbReference type="ARBA" id="ARBA00022840"/>
    </source>
</evidence>
<dbReference type="FunFam" id="3.30.980.10:FF:000005">
    <property type="entry name" value="Threonyl-tRNA synthetase, mitochondrial"/>
    <property type="match status" value="1"/>
</dbReference>
<dbReference type="InterPro" id="IPR002314">
    <property type="entry name" value="aa-tRNA-synt_IIb"/>
</dbReference>
<feature type="binding site" evidence="13">
    <location>
        <position position="452"/>
    </location>
    <ligand>
        <name>Zn(2+)</name>
        <dbReference type="ChEBI" id="CHEBI:29105"/>
        <note>catalytic</note>
    </ligand>
</feature>
<dbReference type="FunFam" id="3.40.50.800:FF:000001">
    <property type="entry name" value="Threonine--tRNA ligase"/>
    <property type="match status" value="1"/>
</dbReference>
<feature type="domain" description="Aminoacyl-transfer RNA synthetases class-II family profile" evidence="14">
    <location>
        <begin position="176"/>
        <end position="475"/>
    </location>
</feature>
<keyword evidence="5 13" id="KW-0479">Metal-binding</keyword>
<dbReference type="HAMAP" id="MF_00184">
    <property type="entry name" value="Thr_tRNA_synth"/>
    <property type="match status" value="1"/>
</dbReference>
<dbReference type="InterPro" id="IPR012947">
    <property type="entry name" value="tRNA_SAD"/>
</dbReference>
<dbReference type="FunFam" id="3.30.930.10:FF:000002">
    <property type="entry name" value="Threonine--tRNA ligase"/>
    <property type="match status" value="1"/>
</dbReference>
<dbReference type="Gene3D" id="3.30.54.20">
    <property type="match status" value="1"/>
</dbReference>
<dbReference type="InterPro" id="IPR004154">
    <property type="entry name" value="Anticodon-bd"/>
</dbReference>
<comment type="subcellular location">
    <subcellularLocation>
        <location evidence="13">Cytoplasm</location>
    </subcellularLocation>
</comment>
<dbReference type="GO" id="GO:0005737">
    <property type="term" value="C:cytoplasm"/>
    <property type="evidence" value="ECO:0007669"/>
    <property type="project" value="UniProtKB-SubCell"/>
</dbReference>
<dbReference type="PANTHER" id="PTHR11451">
    <property type="entry name" value="THREONINE-TRNA LIGASE"/>
    <property type="match status" value="1"/>
</dbReference>
<dbReference type="GO" id="GO:0000049">
    <property type="term" value="F:tRNA binding"/>
    <property type="evidence" value="ECO:0007669"/>
    <property type="project" value="UniProtKB-KW"/>
</dbReference>
<dbReference type="InterPro" id="IPR018163">
    <property type="entry name" value="Thr/Ala-tRNA-synth_IIc_edit"/>
</dbReference>
<protein>
    <recommendedName>
        <fullName evidence="13">Threonine--tRNA ligase</fullName>
        <ecNumber evidence="13">6.1.1.3</ecNumber>
    </recommendedName>
    <alternativeName>
        <fullName evidence="13">Threonyl-tRNA synthetase</fullName>
        <shortName evidence="13">ThrRS</shortName>
    </alternativeName>
</protein>
<dbReference type="Pfam" id="PF03129">
    <property type="entry name" value="HGTP_anticodon"/>
    <property type="match status" value="1"/>
</dbReference>
<comment type="subunit">
    <text evidence="13">Homodimer.</text>
</comment>
<dbReference type="InterPro" id="IPR033728">
    <property type="entry name" value="ThrRS_core"/>
</dbReference>
<evidence type="ECO:0000259" key="14">
    <source>
        <dbReference type="PROSITE" id="PS50862"/>
    </source>
</evidence>
<dbReference type="PANTHER" id="PTHR11451:SF44">
    <property type="entry name" value="THREONINE--TRNA LIGASE, CHLOROPLASTIC_MITOCHONDRIAL 2"/>
    <property type="match status" value="1"/>
</dbReference>
<keyword evidence="11 13" id="KW-0030">Aminoacyl-tRNA synthetase</keyword>
<keyword evidence="3 13" id="KW-0820">tRNA-binding</keyword>
<feature type="binding site" evidence="13">
    <location>
        <position position="276"/>
    </location>
    <ligand>
        <name>Zn(2+)</name>
        <dbReference type="ChEBI" id="CHEBI:29105"/>
        <note>catalytic</note>
    </ligand>
</feature>
<dbReference type="GO" id="GO:0046872">
    <property type="term" value="F:metal ion binding"/>
    <property type="evidence" value="ECO:0007669"/>
    <property type="project" value="UniProtKB-KW"/>
</dbReference>
<dbReference type="NCBIfam" id="TIGR00418">
    <property type="entry name" value="thrS"/>
    <property type="match status" value="1"/>
</dbReference>
<proteinExistence type="inferred from homology"/>
<keyword evidence="4 13" id="KW-0436">Ligase</keyword>
<keyword evidence="7 13" id="KW-0862">Zinc</keyword>
<evidence type="ECO:0000256" key="13">
    <source>
        <dbReference type="HAMAP-Rule" id="MF_00184"/>
    </source>
</evidence>
<feature type="binding site" evidence="13">
    <location>
        <position position="327"/>
    </location>
    <ligand>
        <name>Zn(2+)</name>
        <dbReference type="ChEBI" id="CHEBI:29105"/>
        <note>catalytic</note>
    </ligand>
</feature>
<gene>
    <name evidence="13 15" type="primary">thrS</name>
    <name evidence="15" type="ORF">FRD01_03565</name>
</gene>
<keyword evidence="8 13" id="KW-0067">ATP-binding</keyword>
<evidence type="ECO:0000256" key="12">
    <source>
        <dbReference type="ARBA" id="ARBA00049515"/>
    </source>
</evidence>
<dbReference type="EMBL" id="CP042467">
    <property type="protein sequence ID" value="QED26347.1"/>
    <property type="molecule type" value="Genomic_DNA"/>
</dbReference>
<evidence type="ECO:0000313" key="16">
    <source>
        <dbReference type="Proteomes" id="UP000321595"/>
    </source>
</evidence>
<keyword evidence="9 13" id="KW-0694">RNA-binding</keyword>
<dbReference type="KEGG" id="bbae:FRD01_03565"/>
<dbReference type="Gene3D" id="3.40.50.800">
    <property type="entry name" value="Anticodon-binding domain"/>
    <property type="match status" value="1"/>
</dbReference>
<evidence type="ECO:0000256" key="2">
    <source>
        <dbReference type="ARBA" id="ARBA00022490"/>
    </source>
</evidence>
<evidence type="ECO:0000313" key="15">
    <source>
        <dbReference type="EMBL" id="QED26347.1"/>
    </source>
</evidence>
<organism evidence="15 16">
    <name type="scientific">Microvenator marinus</name>
    <dbReference type="NCBI Taxonomy" id="2600177"/>
    <lineage>
        <taxon>Bacteria</taxon>
        <taxon>Deltaproteobacteria</taxon>
        <taxon>Bradymonadales</taxon>
        <taxon>Microvenatoraceae</taxon>
        <taxon>Microvenator</taxon>
    </lineage>
</organism>
<evidence type="ECO:0000256" key="5">
    <source>
        <dbReference type="ARBA" id="ARBA00022723"/>
    </source>
</evidence>
<name>A0A5B8XMK1_9DELT</name>
<dbReference type="InterPro" id="IPR036621">
    <property type="entry name" value="Anticodon-bd_dom_sf"/>
</dbReference>
<dbReference type="InterPro" id="IPR047246">
    <property type="entry name" value="ThrRS_anticodon"/>
</dbReference>
<dbReference type="Gene3D" id="3.30.980.10">
    <property type="entry name" value="Threonyl-trna Synthetase, Chain A, domain 2"/>
    <property type="match status" value="1"/>
</dbReference>
<comment type="catalytic activity">
    <reaction evidence="12 13">
        <text>tRNA(Thr) + L-threonine + ATP = L-threonyl-tRNA(Thr) + AMP + diphosphate + H(+)</text>
        <dbReference type="Rhea" id="RHEA:24624"/>
        <dbReference type="Rhea" id="RHEA-COMP:9670"/>
        <dbReference type="Rhea" id="RHEA-COMP:9704"/>
        <dbReference type="ChEBI" id="CHEBI:15378"/>
        <dbReference type="ChEBI" id="CHEBI:30616"/>
        <dbReference type="ChEBI" id="CHEBI:33019"/>
        <dbReference type="ChEBI" id="CHEBI:57926"/>
        <dbReference type="ChEBI" id="CHEBI:78442"/>
        <dbReference type="ChEBI" id="CHEBI:78534"/>
        <dbReference type="ChEBI" id="CHEBI:456215"/>
        <dbReference type="EC" id="6.1.1.3"/>
    </reaction>
</comment>
<sequence length="604" mass="69550">MSSPAQELSKSEQLYRIRHSASHIMATAILEIFPDAKLAIGPPIKDGFYYDFELPRPITPEDFEEIEKRMAAAISANQKFIQEEWPKERAREFFKDQPYKLELIEGIEGDTVSTYTNGPFTDLCAGPHVGYTKKCKNFKLLKVAGAYWRGDEKKPMLQRIYGTAWSSKEELENHLHMLEEAKRRDHRRLAKELELFGFESVAPGSVFWKPLGWASYRTLQSYFRELEEKNGYEEIFNPLLYKKELFEQSGHWDHYQENMFVLHSHDQTYCLKPMNCPDTMLYFKSKRRSYRELPLRVAEFGVLHRNELQGALSGATRVRQMCQDDAHIFVMEDQIQGEITNLLGMIDEAYGLLGLEYDLELSTRPEDHMGDPALWDLAEDALKAALNASGKVYRVNEGDGAFYGPKIDIQLRDCLGRSWQCATIQLDFQLPRRFELTYAASDNSERTPVVIHRAIAGTLERFFAILVEHFAGAFPTWLAPVQAIILAITDDQNDYAWKLANELKKHGVRVEVDDRNEKTGYKIREAETRKIPYMLVVGGKEAEAGTVAVRSYTDGQRGVMPFEDLKAEILERIETRALDVKIFKSELAIVEEDEEVDEMVERGY</sequence>
<comment type="caution">
    <text evidence="13">Lacks conserved residue(s) required for the propagation of feature annotation.</text>
</comment>
<dbReference type="RefSeq" id="WP_146957715.1">
    <property type="nucleotide sequence ID" value="NZ_CP042467.1"/>
</dbReference>
<dbReference type="GO" id="GO:0005524">
    <property type="term" value="F:ATP binding"/>
    <property type="evidence" value="ECO:0007669"/>
    <property type="project" value="UniProtKB-UniRule"/>
</dbReference>
<evidence type="ECO:0000256" key="9">
    <source>
        <dbReference type="ARBA" id="ARBA00022884"/>
    </source>
</evidence>
<comment type="similarity">
    <text evidence="1 13">Belongs to the class-II aminoacyl-tRNA synthetase family.</text>
</comment>
<dbReference type="SUPFAM" id="SSF55681">
    <property type="entry name" value="Class II aaRS and biotin synthetases"/>
    <property type="match status" value="1"/>
</dbReference>
<dbReference type="Pfam" id="PF00587">
    <property type="entry name" value="tRNA-synt_2b"/>
    <property type="match status" value="1"/>
</dbReference>
<evidence type="ECO:0000256" key="1">
    <source>
        <dbReference type="ARBA" id="ARBA00008226"/>
    </source>
</evidence>
<dbReference type="CDD" id="cd00860">
    <property type="entry name" value="ThrRS_anticodon"/>
    <property type="match status" value="1"/>
</dbReference>
<dbReference type="InterPro" id="IPR002320">
    <property type="entry name" value="Thr-tRNA-ligase_IIa"/>
</dbReference>
<keyword evidence="6 13" id="KW-0547">Nucleotide-binding</keyword>
<evidence type="ECO:0000256" key="3">
    <source>
        <dbReference type="ARBA" id="ARBA00022555"/>
    </source>
</evidence>
<dbReference type="GO" id="GO:0004829">
    <property type="term" value="F:threonine-tRNA ligase activity"/>
    <property type="evidence" value="ECO:0007669"/>
    <property type="project" value="UniProtKB-UniRule"/>
</dbReference>
<dbReference type="Gene3D" id="3.30.930.10">
    <property type="entry name" value="Bira Bifunctional Protein, Domain 2"/>
    <property type="match status" value="1"/>
</dbReference>
<dbReference type="Pfam" id="PF07973">
    <property type="entry name" value="tRNA_SAD"/>
    <property type="match status" value="1"/>
</dbReference>